<sequence>MQPQPYLITMCTCHHSTSSGKFVYRFYLLLLTTLLGVLACTGAPQRPPADTTGAKADIAQALINTGDTLAAAQLYLSEAKTAPENQRAALRLKAADLLAENQHWAQLEPVLDGLDSRALSPDQLGHYHLLAAQLAVAQRRPEQALELLAMVTSPETFDDHGQQYYQLRAEAYSQAGNPLEAARQLNWLDGLLDEPVARLDNQYRLWEQLSDLSSESLQTLKTAAPQDALSGWMELVLITREYRGDRDRWPQELSRWRNRYPHHAAENALLPDLLHQVGQYAAQANQIAILLPLSSRAEASATAIRDGILAAHYSSSPPKPQLRFYDTGGDAQLTWSIYQQAVEEGADFVIGPLLKDSIQQLAQSGFLPVPVLALNHIGNTTNTDENELPFYQFGLAPEDEARQAAERVFADGHQQLVALVPNNAWGERLLNAFAERFASLGGTLLATERFTDKTQDFGQPIQRLFNLQDSKSRRQALQRLFGQKLNFEPRRRQDAEAVFIAAFPHQARQIKPQLRFHGAGDLPVYATSHVYQPGTDATVDRDMDGLMFPDIPWSLDQEGPWFEQRTRLQAIWPKRGQRYQRLFALGFDAYQVTPWLSTLHLPGFARFPGATGILTLGDNKQLHRNLEWAKFNRGVPELLMSTEGQNETSAEPQGHWR</sequence>
<dbReference type="InterPro" id="IPR011990">
    <property type="entry name" value="TPR-like_helical_dom_sf"/>
</dbReference>
<evidence type="ECO:0000256" key="7">
    <source>
        <dbReference type="ARBA" id="ARBA00023288"/>
    </source>
</evidence>
<dbReference type="Gene3D" id="1.25.40.10">
    <property type="entry name" value="Tetratricopeptide repeat domain"/>
    <property type="match status" value="1"/>
</dbReference>
<gene>
    <name evidence="8" type="ORF">MNBD_GAMMA13-532</name>
</gene>
<protein>
    <submittedName>
        <fullName evidence="8">Penicillin-binding protein activator LpoA</fullName>
    </submittedName>
</protein>
<dbReference type="AlphaFoldDB" id="A0A3B0Y5I4"/>
<dbReference type="PANTHER" id="PTHR38038">
    <property type="entry name" value="PENICILLIN-BINDING PROTEIN ACTIVATOR LPOA"/>
    <property type="match status" value="1"/>
</dbReference>
<evidence type="ECO:0000256" key="6">
    <source>
        <dbReference type="ARBA" id="ARBA00023237"/>
    </source>
</evidence>
<dbReference type="InterPro" id="IPR007443">
    <property type="entry name" value="LpoA"/>
</dbReference>
<evidence type="ECO:0000256" key="5">
    <source>
        <dbReference type="ARBA" id="ARBA00023139"/>
    </source>
</evidence>
<dbReference type="EMBL" id="UOFK01000009">
    <property type="protein sequence ID" value="VAW71663.1"/>
    <property type="molecule type" value="Genomic_DNA"/>
</dbReference>
<accession>A0A3B0Y5I4</accession>
<dbReference type="GO" id="GO:0030234">
    <property type="term" value="F:enzyme regulator activity"/>
    <property type="evidence" value="ECO:0007669"/>
    <property type="project" value="TreeGrafter"/>
</dbReference>
<dbReference type="Gene3D" id="3.40.50.2300">
    <property type="match status" value="2"/>
</dbReference>
<organism evidence="8">
    <name type="scientific">hydrothermal vent metagenome</name>
    <dbReference type="NCBI Taxonomy" id="652676"/>
    <lineage>
        <taxon>unclassified sequences</taxon>
        <taxon>metagenomes</taxon>
        <taxon>ecological metagenomes</taxon>
    </lineage>
</organism>
<dbReference type="GO" id="GO:0008360">
    <property type="term" value="P:regulation of cell shape"/>
    <property type="evidence" value="ECO:0007669"/>
    <property type="project" value="UniProtKB-KW"/>
</dbReference>
<evidence type="ECO:0000256" key="2">
    <source>
        <dbReference type="ARBA" id="ARBA00022960"/>
    </source>
</evidence>
<dbReference type="CDD" id="cd06339">
    <property type="entry name" value="PBP1_YraM_LppC_lipoprotein-like"/>
    <property type="match status" value="1"/>
</dbReference>
<dbReference type="InterPro" id="IPR028082">
    <property type="entry name" value="Peripla_BP_I"/>
</dbReference>
<evidence type="ECO:0000256" key="4">
    <source>
        <dbReference type="ARBA" id="ARBA00023136"/>
    </source>
</evidence>
<reference evidence="8" key="1">
    <citation type="submission" date="2018-06" db="EMBL/GenBank/DDBJ databases">
        <authorList>
            <person name="Zhirakovskaya E."/>
        </authorList>
    </citation>
    <scope>NUCLEOTIDE SEQUENCE</scope>
</reference>
<keyword evidence="4" id="KW-0472">Membrane</keyword>
<evidence type="ECO:0000256" key="3">
    <source>
        <dbReference type="ARBA" id="ARBA00022984"/>
    </source>
</evidence>
<dbReference type="Gene3D" id="1.25.40.650">
    <property type="match status" value="1"/>
</dbReference>
<name>A0A3B0Y5I4_9ZZZZ</name>
<evidence type="ECO:0000313" key="8">
    <source>
        <dbReference type="EMBL" id="VAW71663.1"/>
    </source>
</evidence>
<keyword evidence="6" id="KW-0998">Cell outer membrane</keyword>
<keyword evidence="1" id="KW-0732">Signal</keyword>
<dbReference type="GO" id="GO:0009252">
    <property type="term" value="P:peptidoglycan biosynthetic process"/>
    <property type="evidence" value="ECO:0007669"/>
    <property type="project" value="UniProtKB-KW"/>
</dbReference>
<keyword evidence="2" id="KW-0133">Cell shape</keyword>
<dbReference type="SUPFAM" id="SSF53822">
    <property type="entry name" value="Periplasmic binding protein-like I"/>
    <property type="match status" value="1"/>
</dbReference>
<keyword evidence="3" id="KW-0573">Peptidoglycan synthesis</keyword>
<dbReference type="GO" id="GO:0031241">
    <property type="term" value="C:periplasmic side of cell outer membrane"/>
    <property type="evidence" value="ECO:0007669"/>
    <property type="project" value="TreeGrafter"/>
</dbReference>
<keyword evidence="5" id="KW-0564">Palmitate</keyword>
<keyword evidence="7" id="KW-0449">Lipoprotein</keyword>
<dbReference type="Pfam" id="PF04348">
    <property type="entry name" value="LppC"/>
    <property type="match status" value="1"/>
</dbReference>
<proteinExistence type="predicted"/>
<dbReference type="PANTHER" id="PTHR38038:SF1">
    <property type="entry name" value="PENICILLIN-BINDING PROTEIN ACTIVATOR LPOA"/>
    <property type="match status" value="1"/>
</dbReference>
<evidence type="ECO:0000256" key="1">
    <source>
        <dbReference type="ARBA" id="ARBA00022729"/>
    </source>
</evidence>